<dbReference type="Gene3D" id="1.25.40.10">
    <property type="entry name" value="Tetratricopeptide repeat domain"/>
    <property type="match status" value="1"/>
</dbReference>
<organism evidence="4">
    <name type="scientific">marine sediment metagenome</name>
    <dbReference type="NCBI Taxonomy" id="412755"/>
    <lineage>
        <taxon>unclassified sequences</taxon>
        <taxon>metagenomes</taxon>
        <taxon>ecological metagenomes</taxon>
    </lineage>
</organism>
<dbReference type="PROSITE" id="PS50005">
    <property type="entry name" value="TPR"/>
    <property type="match status" value="1"/>
</dbReference>
<feature type="compositionally biased region" description="Basic and acidic residues" evidence="3">
    <location>
        <begin position="156"/>
        <end position="169"/>
    </location>
</feature>
<proteinExistence type="predicted"/>
<dbReference type="SMART" id="SM00028">
    <property type="entry name" value="TPR"/>
    <property type="match status" value="1"/>
</dbReference>
<gene>
    <name evidence="4" type="ORF">S01H4_52520</name>
</gene>
<keyword evidence="1" id="KW-0677">Repeat</keyword>
<feature type="non-terminal residue" evidence="4">
    <location>
        <position position="1"/>
    </location>
</feature>
<comment type="caution">
    <text evidence="4">The sequence shown here is derived from an EMBL/GenBank/DDBJ whole genome shotgun (WGS) entry which is preliminary data.</text>
</comment>
<dbReference type="PANTHER" id="PTHR44943">
    <property type="entry name" value="CELLULOSE SYNTHASE OPERON PROTEIN C"/>
    <property type="match status" value="1"/>
</dbReference>
<dbReference type="EMBL" id="BART01030018">
    <property type="protein sequence ID" value="GAH13265.1"/>
    <property type="molecule type" value="Genomic_DNA"/>
</dbReference>
<evidence type="ECO:0000256" key="3">
    <source>
        <dbReference type="SAM" id="MobiDB-lite"/>
    </source>
</evidence>
<keyword evidence="2" id="KW-0802">TPR repeat</keyword>
<dbReference type="InterPro" id="IPR051685">
    <property type="entry name" value="Ycf3/AcsC/BcsC/TPR_MFPF"/>
</dbReference>
<evidence type="ECO:0000256" key="1">
    <source>
        <dbReference type="ARBA" id="ARBA00022737"/>
    </source>
</evidence>
<dbReference type="InterPro" id="IPR019734">
    <property type="entry name" value="TPR_rpt"/>
</dbReference>
<dbReference type="InterPro" id="IPR011990">
    <property type="entry name" value="TPR-like_helical_dom_sf"/>
</dbReference>
<dbReference type="PROSITE" id="PS50293">
    <property type="entry name" value="TPR_REGION"/>
    <property type="match status" value="1"/>
</dbReference>
<evidence type="ECO:0000256" key="2">
    <source>
        <dbReference type="ARBA" id="ARBA00022803"/>
    </source>
</evidence>
<sequence length="214" mass="24458">ETITTSPHSAQSYWLLGQSYAQMGQLEKAKENYQKALDLDPGHLKGNYWLAKVCMRLKEPDEAKKYMQAHTAITAEEEQRRNTWAENRGHSAPVDTSEKEILAFPIALAGMSVRGYKLYEIQKSINASKHLFDKVETTFEKTISIDPKQHTVFQETRPDGHRKMDDSRLPHNRSSPASYRPFGRSHPGSWDLACRSDMLRRKNVLLNALSSLAR</sequence>
<dbReference type="SUPFAM" id="SSF48452">
    <property type="entry name" value="TPR-like"/>
    <property type="match status" value="1"/>
</dbReference>
<name>X1DYI3_9ZZZZ</name>
<dbReference type="Pfam" id="PF13181">
    <property type="entry name" value="TPR_8"/>
    <property type="match status" value="2"/>
</dbReference>
<accession>X1DYI3</accession>
<evidence type="ECO:0000313" key="4">
    <source>
        <dbReference type="EMBL" id="GAH13265.1"/>
    </source>
</evidence>
<feature type="region of interest" description="Disordered" evidence="3">
    <location>
        <begin position="153"/>
        <end position="183"/>
    </location>
</feature>
<dbReference type="PANTHER" id="PTHR44943:SF8">
    <property type="entry name" value="TPR REPEAT-CONTAINING PROTEIN MJ0263"/>
    <property type="match status" value="1"/>
</dbReference>
<protein>
    <submittedName>
        <fullName evidence="4">Uncharacterized protein</fullName>
    </submittedName>
</protein>
<dbReference type="AlphaFoldDB" id="X1DYI3"/>
<reference evidence="4" key="1">
    <citation type="journal article" date="2014" name="Front. Microbiol.">
        <title>High frequency of phylogenetically diverse reductive dehalogenase-homologous genes in deep subseafloor sedimentary metagenomes.</title>
        <authorList>
            <person name="Kawai M."/>
            <person name="Futagami T."/>
            <person name="Toyoda A."/>
            <person name="Takaki Y."/>
            <person name="Nishi S."/>
            <person name="Hori S."/>
            <person name="Arai W."/>
            <person name="Tsubouchi T."/>
            <person name="Morono Y."/>
            <person name="Uchiyama I."/>
            <person name="Ito T."/>
            <person name="Fujiyama A."/>
            <person name="Inagaki F."/>
            <person name="Takami H."/>
        </authorList>
    </citation>
    <scope>NUCLEOTIDE SEQUENCE</scope>
    <source>
        <strain evidence="4">Expedition CK06-06</strain>
    </source>
</reference>